<evidence type="ECO:0000313" key="7">
    <source>
        <dbReference type="Proteomes" id="UP000481037"/>
    </source>
</evidence>
<proteinExistence type="predicted"/>
<dbReference type="GO" id="GO:0030091">
    <property type="term" value="P:protein repair"/>
    <property type="evidence" value="ECO:0007669"/>
    <property type="project" value="InterPro"/>
</dbReference>
<dbReference type="SUPFAM" id="SSF51316">
    <property type="entry name" value="Mss4-like"/>
    <property type="match status" value="1"/>
</dbReference>
<dbReference type="Pfam" id="PF01641">
    <property type="entry name" value="SelR"/>
    <property type="match status" value="1"/>
</dbReference>
<evidence type="ECO:0000256" key="4">
    <source>
        <dbReference type="SAM" id="SignalP"/>
    </source>
</evidence>
<keyword evidence="7" id="KW-1185">Reference proteome</keyword>
<evidence type="ECO:0000313" key="6">
    <source>
        <dbReference type="EMBL" id="MRX10877.1"/>
    </source>
</evidence>
<name>A0A6L5QMH1_9BURK</name>
<dbReference type="Gene3D" id="2.170.150.20">
    <property type="entry name" value="Peptide methionine sulfoxide reductase"/>
    <property type="match status" value="1"/>
</dbReference>
<dbReference type="NCBIfam" id="TIGR00357">
    <property type="entry name" value="peptide-methionine (R)-S-oxide reductase MsrB"/>
    <property type="match status" value="1"/>
</dbReference>
<organism evidence="6 7">
    <name type="scientific">Duganella alba</name>
    <dbReference type="NCBI Taxonomy" id="2666081"/>
    <lineage>
        <taxon>Bacteria</taxon>
        <taxon>Pseudomonadati</taxon>
        <taxon>Pseudomonadota</taxon>
        <taxon>Betaproteobacteria</taxon>
        <taxon>Burkholderiales</taxon>
        <taxon>Oxalobacteraceae</taxon>
        <taxon>Telluria group</taxon>
        <taxon>Duganella</taxon>
    </lineage>
</organism>
<gene>
    <name evidence="6" type="primary">msrB</name>
    <name evidence="6" type="ORF">GJ697_23935</name>
</gene>
<sequence length="161" mass="17547">MTTRRSFILTSGAALLAGIAYRSTVAAPAAAWEVTHTDAEWRALLSPAQYEVLRKHGTERPFSSPLYKEHRAGKFLCAGCQNPLFSSKNKFDSGTGWPSFWKPLERGVNTSRTTSLGMYGVEVVCRRCGSHLGDVFDDGPEPTGLRYCIDGVALNFVAGEA</sequence>
<dbReference type="InterPro" id="IPR006311">
    <property type="entry name" value="TAT_signal"/>
</dbReference>
<dbReference type="PANTHER" id="PTHR10173">
    <property type="entry name" value="METHIONINE SULFOXIDE REDUCTASE"/>
    <property type="match status" value="1"/>
</dbReference>
<dbReference type="PANTHER" id="PTHR10173:SF57">
    <property type="entry name" value="PEPTIDE-METHIONINE (R)-S-OXIDE REDUCTASE"/>
    <property type="match status" value="1"/>
</dbReference>
<dbReference type="InterPro" id="IPR002579">
    <property type="entry name" value="Met_Sox_Rdtase_MsrB_dom"/>
</dbReference>
<dbReference type="PROSITE" id="PS51318">
    <property type="entry name" value="TAT"/>
    <property type="match status" value="1"/>
</dbReference>
<dbReference type="PROSITE" id="PS51790">
    <property type="entry name" value="MSRB"/>
    <property type="match status" value="1"/>
</dbReference>
<dbReference type="GO" id="GO:0005737">
    <property type="term" value="C:cytoplasm"/>
    <property type="evidence" value="ECO:0007669"/>
    <property type="project" value="TreeGrafter"/>
</dbReference>
<keyword evidence="4" id="KW-0732">Signal</keyword>
<comment type="caution">
    <text evidence="6">The sequence shown here is derived from an EMBL/GenBank/DDBJ whole genome shotgun (WGS) entry which is preliminary data.</text>
</comment>
<evidence type="ECO:0000256" key="1">
    <source>
        <dbReference type="ARBA" id="ARBA00012499"/>
    </source>
</evidence>
<dbReference type="Proteomes" id="UP000481037">
    <property type="component" value="Unassembled WGS sequence"/>
</dbReference>
<dbReference type="GO" id="GO:0033743">
    <property type="term" value="F:peptide-methionine (R)-S-oxide reductase activity"/>
    <property type="evidence" value="ECO:0007669"/>
    <property type="project" value="UniProtKB-EC"/>
</dbReference>
<evidence type="ECO:0000256" key="2">
    <source>
        <dbReference type="ARBA" id="ARBA00023002"/>
    </source>
</evidence>
<dbReference type="RefSeq" id="WP_154364291.1">
    <property type="nucleotide sequence ID" value="NZ_WKJM01000025.1"/>
</dbReference>
<comment type="catalytic activity">
    <reaction evidence="3">
        <text>L-methionyl-[protein] + [thioredoxin]-disulfide + H2O = L-methionyl-(R)-S-oxide-[protein] + [thioredoxin]-dithiol</text>
        <dbReference type="Rhea" id="RHEA:24164"/>
        <dbReference type="Rhea" id="RHEA-COMP:10698"/>
        <dbReference type="Rhea" id="RHEA-COMP:10700"/>
        <dbReference type="Rhea" id="RHEA-COMP:12313"/>
        <dbReference type="Rhea" id="RHEA-COMP:12314"/>
        <dbReference type="ChEBI" id="CHEBI:15377"/>
        <dbReference type="ChEBI" id="CHEBI:16044"/>
        <dbReference type="ChEBI" id="CHEBI:29950"/>
        <dbReference type="ChEBI" id="CHEBI:45764"/>
        <dbReference type="ChEBI" id="CHEBI:50058"/>
        <dbReference type="EC" id="1.8.4.12"/>
    </reaction>
</comment>
<dbReference type="InterPro" id="IPR011057">
    <property type="entry name" value="Mss4-like_sf"/>
</dbReference>
<dbReference type="EMBL" id="WKJM01000025">
    <property type="protein sequence ID" value="MRX10877.1"/>
    <property type="molecule type" value="Genomic_DNA"/>
</dbReference>
<feature type="chain" id="PRO_5026838692" description="peptide-methionine (R)-S-oxide reductase" evidence="4">
    <location>
        <begin position="23"/>
        <end position="161"/>
    </location>
</feature>
<protein>
    <recommendedName>
        <fullName evidence="1">peptide-methionine (R)-S-oxide reductase</fullName>
        <ecNumber evidence="1">1.8.4.12</ecNumber>
    </recommendedName>
</protein>
<dbReference type="InterPro" id="IPR028427">
    <property type="entry name" value="Met_Sox_Rdtase_MsrB"/>
</dbReference>
<reference evidence="6 7" key="1">
    <citation type="submission" date="2019-11" db="EMBL/GenBank/DDBJ databases">
        <title>Novel species isolated from a subtropical stream in China.</title>
        <authorList>
            <person name="Lu H."/>
        </authorList>
    </citation>
    <scope>NUCLEOTIDE SEQUENCE [LARGE SCALE GENOMIC DNA]</scope>
    <source>
        <strain evidence="6 7">FT25W</strain>
    </source>
</reference>
<feature type="signal peptide" evidence="4">
    <location>
        <begin position="1"/>
        <end position="22"/>
    </location>
</feature>
<evidence type="ECO:0000256" key="3">
    <source>
        <dbReference type="ARBA" id="ARBA00048488"/>
    </source>
</evidence>
<dbReference type="EC" id="1.8.4.12" evidence="1"/>
<feature type="domain" description="MsrB" evidence="5">
    <location>
        <begin position="38"/>
        <end position="159"/>
    </location>
</feature>
<accession>A0A6L5QMH1</accession>
<dbReference type="GO" id="GO:0006979">
    <property type="term" value="P:response to oxidative stress"/>
    <property type="evidence" value="ECO:0007669"/>
    <property type="project" value="InterPro"/>
</dbReference>
<evidence type="ECO:0000259" key="5">
    <source>
        <dbReference type="PROSITE" id="PS51790"/>
    </source>
</evidence>
<keyword evidence="2 6" id="KW-0560">Oxidoreductase</keyword>
<dbReference type="AlphaFoldDB" id="A0A6L5QMH1"/>